<evidence type="ECO:0000259" key="10">
    <source>
        <dbReference type="Pfam" id="PF04290"/>
    </source>
</evidence>
<dbReference type="OrthoDB" id="4964541at2"/>
<evidence type="ECO:0000313" key="12">
    <source>
        <dbReference type="Proteomes" id="UP000027180"/>
    </source>
</evidence>
<dbReference type="GO" id="GO:0022857">
    <property type="term" value="F:transmembrane transporter activity"/>
    <property type="evidence" value="ECO:0007669"/>
    <property type="project" value="UniProtKB-UniRule"/>
</dbReference>
<dbReference type="Proteomes" id="UP000027180">
    <property type="component" value="Chromosome"/>
</dbReference>
<evidence type="ECO:0000256" key="7">
    <source>
        <dbReference type="ARBA" id="ARBA00023136"/>
    </source>
</evidence>
<feature type="transmembrane region" description="Helical" evidence="9">
    <location>
        <begin position="85"/>
        <end position="106"/>
    </location>
</feature>
<keyword evidence="6 9" id="KW-1133">Transmembrane helix</keyword>
<keyword evidence="7 9" id="KW-0472">Membrane</keyword>
<sequence>MLIKYSSLSRMLELLCATILVAIILMIFANVVGRYFFHAPLHWSDELAQYLFLWLSYLGALAALMKGRHYSVTLLIDVLPKPMAIAVKAISHIIVITIFAILVWYGWKMVNILQFQKTPALRMSVYYFYIALPVTSALMLLVVVKQLFDTLRGLPSPGAEEADGYLDERP</sequence>
<keyword evidence="4 9" id="KW-0997">Cell inner membrane</keyword>
<dbReference type="KEGG" id="rei:IE4771_CH02325"/>
<evidence type="ECO:0000256" key="4">
    <source>
        <dbReference type="ARBA" id="ARBA00022519"/>
    </source>
</evidence>
<gene>
    <name evidence="11" type="ORF">IE4771_CH02325</name>
</gene>
<keyword evidence="2 9" id="KW-0813">Transport</keyword>
<dbReference type="InterPro" id="IPR007387">
    <property type="entry name" value="TRAP_DctQ"/>
</dbReference>
<evidence type="ECO:0000256" key="2">
    <source>
        <dbReference type="ARBA" id="ARBA00022448"/>
    </source>
</evidence>
<keyword evidence="3" id="KW-1003">Cell membrane</keyword>
<evidence type="ECO:0000256" key="8">
    <source>
        <dbReference type="ARBA" id="ARBA00038436"/>
    </source>
</evidence>
<keyword evidence="5 9" id="KW-0812">Transmembrane</keyword>
<evidence type="ECO:0000256" key="3">
    <source>
        <dbReference type="ARBA" id="ARBA00022475"/>
    </source>
</evidence>
<evidence type="ECO:0000256" key="9">
    <source>
        <dbReference type="RuleBase" id="RU369079"/>
    </source>
</evidence>
<comment type="function">
    <text evidence="9">Part of the tripartite ATP-independent periplasmic (TRAP) transport system.</text>
</comment>
<feature type="transmembrane region" description="Helical" evidence="9">
    <location>
        <begin position="47"/>
        <end position="64"/>
    </location>
</feature>
<dbReference type="Pfam" id="PF04290">
    <property type="entry name" value="DctQ"/>
    <property type="match status" value="1"/>
</dbReference>
<feature type="transmembrane region" description="Helical" evidence="9">
    <location>
        <begin position="126"/>
        <end position="144"/>
    </location>
</feature>
<organism evidence="11 12">
    <name type="scientific">Rhizobium etli bv. mimosae str. IE4771</name>
    <dbReference type="NCBI Taxonomy" id="1432050"/>
    <lineage>
        <taxon>Bacteria</taxon>
        <taxon>Pseudomonadati</taxon>
        <taxon>Pseudomonadota</taxon>
        <taxon>Alphaproteobacteria</taxon>
        <taxon>Hyphomicrobiales</taxon>
        <taxon>Rhizobiaceae</taxon>
        <taxon>Rhizobium/Agrobacterium group</taxon>
        <taxon>Rhizobium</taxon>
    </lineage>
</organism>
<dbReference type="PANTHER" id="PTHR35011">
    <property type="entry name" value="2,3-DIKETO-L-GULONATE TRAP TRANSPORTER SMALL PERMEASE PROTEIN YIAM"/>
    <property type="match status" value="1"/>
</dbReference>
<comment type="subcellular location">
    <subcellularLocation>
        <location evidence="1 9">Cell inner membrane</location>
        <topology evidence="1 9">Multi-pass membrane protein</topology>
    </subcellularLocation>
</comment>
<reference evidence="11 12" key="1">
    <citation type="submission" date="2013-12" db="EMBL/GenBank/DDBJ databases">
        <title>Complete genome sequence of Rhizobium etli bv. mimosae IE4771.</title>
        <authorList>
            <person name="Bustos P."/>
            <person name="Santamaria R.I."/>
            <person name="Lozano L."/>
            <person name="Ormeno-Orrillo E."/>
            <person name="Rogel M.A."/>
            <person name="Romero D."/>
            <person name="Cevallos M.A."/>
            <person name="Martinez-Romero E."/>
            <person name="Gonzalez V."/>
        </authorList>
    </citation>
    <scope>NUCLEOTIDE SEQUENCE [LARGE SCALE GENOMIC DNA]</scope>
    <source>
        <strain evidence="11 12">IE4771</strain>
    </source>
</reference>
<comment type="subunit">
    <text evidence="9">The complex comprises the extracytoplasmic solute receptor protein and the two transmembrane proteins.</text>
</comment>
<dbReference type="GO" id="GO:0015740">
    <property type="term" value="P:C4-dicarboxylate transport"/>
    <property type="evidence" value="ECO:0007669"/>
    <property type="project" value="TreeGrafter"/>
</dbReference>
<feature type="transmembrane region" description="Helical" evidence="9">
    <location>
        <begin position="12"/>
        <end position="35"/>
    </location>
</feature>
<accession>A0A060I0U0</accession>
<feature type="domain" description="Tripartite ATP-independent periplasmic transporters DctQ component" evidence="10">
    <location>
        <begin position="23"/>
        <end position="152"/>
    </location>
</feature>
<dbReference type="GO" id="GO:0005886">
    <property type="term" value="C:plasma membrane"/>
    <property type="evidence" value="ECO:0007669"/>
    <property type="project" value="UniProtKB-SubCell"/>
</dbReference>
<evidence type="ECO:0000256" key="1">
    <source>
        <dbReference type="ARBA" id="ARBA00004429"/>
    </source>
</evidence>
<dbReference type="PANTHER" id="PTHR35011:SF2">
    <property type="entry name" value="2,3-DIKETO-L-GULONATE TRAP TRANSPORTER SMALL PERMEASE PROTEIN YIAM"/>
    <property type="match status" value="1"/>
</dbReference>
<dbReference type="EMBL" id="CP006986">
    <property type="protein sequence ID" value="AIC27432.1"/>
    <property type="molecule type" value="Genomic_DNA"/>
</dbReference>
<evidence type="ECO:0000313" key="11">
    <source>
        <dbReference type="EMBL" id="AIC27432.1"/>
    </source>
</evidence>
<comment type="similarity">
    <text evidence="8 9">Belongs to the TRAP transporter small permease family.</text>
</comment>
<protein>
    <recommendedName>
        <fullName evidence="9">TRAP transporter small permease protein</fullName>
    </recommendedName>
</protein>
<dbReference type="HOGENOM" id="CLU_086356_9_4_5"/>
<name>A0A060I0U0_RHIET</name>
<dbReference type="RefSeq" id="WP_038689068.1">
    <property type="nucleotide sequence ID" value="NZ_CP006986.1"/>
</dbReference>
<evidence type="ECO:0000256" key="6">
    <source>
        <dbReference type="ARBA" id="ARBA00022989"/>
    </source>
</evidence>
<dbReference type="InterPro" id="IPR055348">
    <property type="entry name" value="DctQ"/>
</dbReference>
<evidence type="ECO:0000256" key="5">
    <source>
        <dbReference type="ARBA" id="ARBA00022692"/>
    </source>
</evidence>
<dbReference type="AlphaFoldDB" id="A0A060I0U0"/>
<proteinExistence type="inferred from homology"/>